<dbReference type="EMBL" id="LAZR01064339">
    <property type="protein sequence ID" value="KKK57713.1"/>
    <property type="molecule type" value="Genomic_DNA"/>
</dbReference>
<feature type="non-terminal residue" evidence="1">
    <location>
        <position position="28"/>
    </location>
</feature>
<accession>A0A0F8WLX8</accession>
<name>A0A0F8WLX8_9ZZZZ</name>
<organism evidence="1">
    <name type="scientific">marine sediment metagenome</name>
    <dbReference type="NCBI Taxonomy" id="412755"/>
    <lineage>
        <taxon>unclassified sequences</taxon>
        <taxon>metagenomes</taxon>
        <taxon>ecological metagenomes</taxon>
    </lineage>
</organism>
<protein>
    <submittedName>
        <fullName evidence="1">Uncharacterized protein</fullName>
    </submittedName>
</protein>
<sequence length="28" mass="3324">MILKVYHNDYRPKNAHEKAGELLEEILV</sequence>
<comment type="caution">
    <text evidence="1">The sequence shown here is derived from an EMBL/GenBank/DDBJ whole genome shotgun (WGS) entry which is preliminary data.</text>
</comment>
<reference evidence="1" key="1">
    <citation type="journal article" date="2015" name="Nature">
        <title>Complex archaea that bridge the gap between prokaryotes and eukaryotes.</title>
        <authorList>
            <person name="Spang A."/>
            <person name="Saw J.H."/>
            <person name="Jorgensen S.L."/>
            <person name="Zaremba-Niedzwiedzka K."/>
            <person name="Martijn J."/>
            <person name="Lind A.E."/>
            <person name="van Eijk R."/>
            <person name="Schleper C."/>
            <person name="Guy L."/>
            <person name="Ettema T.J."/>
        </authorList>
    </citation>
    <scope>NUCLEOTIDE SEQUENCE</scope>
</reference>
<gene>
    <name evidence="1" type="ORF">LCGC14_3051720</name>
</gene>
<evidence type="ECO:0000313" key="1">
    <source>
        <dbReference type="EMBL" id="KKK57713.1"/>
    </source>
</evidence>
<proteinExistence type="predicted"/>
<dbReference type="AlphaFoldDB" id="A0A0F8WLX8"/>